<dbReference type="GO" id="GO:0009699">
    <property type="term" value="P:phenylpropanoid biosynthetic process"/>
    <property type="evidence" value="ECO:0007669"/>
    <property type="project" value="UniProtKB-ARBA"/>
</dbReference>
<evidence type="ECO:0000256" key="4">
    <source>
        <dbReference type="ARBA" id="ARBA00011738"/>
    </source>
</evidence>
<dbReference type="Pfam" id="PF08423">
    <property type="entry name" value="Rad51"/>
    <property type="match status" value="1"/>
</dbReference>
<dbReference type="InterPro" id="IPR004265">
    <property type="entry name" value="Dirigent"/>
</dbReference>
<dbReference type="OrthoDB" id="336321at2759"/>
<keyword evidence="5 14" id="KW-0964">Secreted</keyword>
<dbReference type="SUPFAM" id="SSF52540">
    <property type="entry name" value="P-loop containing nucleoside triphosphate hydrolases"/>
    <property type="match status" value="1"/>
</dbReference>
<comment type="similarity">
    <text evidence="2">Belongs to the RecA family. RAD51 subfamily.</text>
</comment>
<protein>
    <recommendedName>
        <fullName evidence="14">Dirigent protein</fullName>
    </recommendedName>
</protein>
<keyword evidence="11" id="KW-0234">DNA repair</keyword>
<dbReference type="CDD" id="cd19489">
    <property type="entry name" value="Rad51D"/>
    <property type="match status" value="1"/>
</dbReference>
<dbReference type="GO" id="GO:0006281">
    <property type="term" value="P:DNA repair"/>
    <property type="evidence" value="ECO:0007669"/>
    <property type="project" value="UniProtKB-KW"/>
</dbReference>
<feature type="compositionally biased region" description="Gly residues" evidence="15">
    <location>
        <begin position="368"/>
        <end position="403"/>
    </location>
</feature>
<dbReference type="Pfam" id="PF03018">
    <property type="entry name" value="Dirigent"/>
    <property type="match status" value="1"/>
</dbReference>
<evidence type="ECO:0000256" key="14">
    <source>
        <dbReference type="RuleBase" id="RU363099"/>
    </source>
</evidence>
<dbReference type="InterPro" id="IPR044859">
    <property type="entry name" value="Allene_oxi_cyc_Dirigent"/>
</dbReference>
<evidence type="ECO:0000256" key="7">
    <source>
        <dbReference type="ARBA" id="ARBA00022763"/>
    </source>
</evidence>
<evidence type="ECO:0000259" key="16">
    <source>
        <dbReference type="PROSITE" id="PS50162"/>
    </source>
</evidence>
<dbReference type="InterPro" id="IPR013632">
    <property type="entry name" value="Rad51_C"/>
</dbReference>
<keyword evidence="7" id="KW-0227">DNA damage</keyword>
<comment type="function">
    <text evidence="13">Involved in the homologous recombination repair (HRR) pathway of double-stranded DNA breaks arising during DNA replication or induced by DNA-damaging agents.</text>
</comment>
<evidence type="ECO:0000256" key="9">
    <source>
        <dbReference type="ARBA" id="ARBA00023125"/>
    </source>
</evidence>
<dbReference type="Gene3D" id="3.40.50.300">
    <property type="entry name" value="P-loop containing nucleotide triphosphate hydrolases"/>
    <property type="match status" value="1"/>
</dbReference>
<keyword evidence="6" id="KW-0547">Nucleotide-binding</keyword>
<dbReference type="GO" id="GO:0048046">
    <property type="term" value="C:apoplast"/>
    <property type="evidence" value="ECO:0007669"/>
    <property type="project" value="UniProtKB-SubCell"/>
</dbReference>
<dbReference type="EMBL" id="JAKOGI010000205">
    <property type="protein sequence ID" value="KAJ8439919.1"/>
    <property type="molecule type" value="Genomic_DNA"/>
</dbReference>
<dbReference type="FunFam" id="3.40.50.300:FF:001665">
    <property type="entry name" value="DNA repair protein RAD51 4"/>
    <property type="match status" value="1"/>
</dbReference>
<dbReference type="InterPro" id="IPR020588">
    <property type="entry name" value="RecA_ATP-bd"/>
</dbReference>
<dbReference type="Gene3D" id="2.40.480.10">
    <property type="entry name" value="Allene oxide cyclase-like"/>
    <property type="match status" value="1"/>
</dbReference>
<dbReference type="GO" id="GO:0005524">
    <property type="term" value="F:ATP binding"/>
    <property type="evidence" value="ECO:0007669"/>
    <property type="project" value="UniProtKB-KW"/>
</dbReference>
<evidence type="ECO:0000256" key="6">
    <source>
        <dbReference type="ARBA" id="ARBA00022741"/>
    </source>
</evidence>
<keyword evidence="12" id="KW-0539">Nucleus</keyword>
<evidence type="ECO:0000256" key="12">
    <source>
        <dbReference type="ARBA" id="ARBA00023242"/>
    </source>
</evidence>
<evidence type="ECO:0000313" key="18">
    <source>
        <dbReference type="Proteomes" id="UP001153076"/>
    </source>
</evidence>
<dbReference type="GO" id="GO:0006310">
    <property type="term" value="P:DNA recombination"/>
    <property type="evidence" value="ECO:0007669"/>
    <property type="project" value="UniProtKB-KW"/>
</dbReference>
<evidence type="ECO:0000256" key="8">
    <source>
        <dbReference type="ARBA" id="ARBA00022840"/>
    </source>
</evidence>
<feature type="region of interest" description="Disordered" evidence="15">
    <location>
        <begin position="367"/>
        <end position="407"/>
    </location>
</feature>
<evidence type="ECO:0000256" key="5">
    <source>
        <dbReference type="ARBA" id="ARBA00022525"/>
    </source>
</evidence>
<dbReference type="AlphaFoldDB" id="A0A9Q1QFI1"/>
<evidence type="ECO:0000313" key="17">
    <source>
        <dbReference type="EMBL" id="KAJ8439919.1"/>
    </source>
</evidence>
<evidence type="ECO:0000256" key="3">
    <source>
        <dbReference type="ARBA" id="ARBA00010746"/>
    </source>
</evidence>
<evidence type="ECO:0000256" key="13">
    <source>
        <dbReference type="ARBA" id="ARBA00056000"/>
    </source>
</evidence>
<dbReference type="GO" id="GO:0003677">
    <property type="term" value="F:DNA binding"/>
    <property type="evidence" value="ECO:0007669"/>
    <property type="project" value="UniProtKB-KW"/>
</dbReference>
<comment type="subunit">
    <text evidence="4 14">Homodimer.</text>
</comment>
<evidence type="ECO:0000256" key="2">
    <source>
        <dbReference type="ARBA" id="ARBA00007095"/>
    </source>
</evidence>
<dbReference type="Proteomes" id="UP001153076">
    <property type="component" value="Unassembled WGS sequence"/>
</dbReference>
<keyword evidence="18" id="KW-1185">Reference proteome</keyword>
<proteinExistence type="inferred from homology"/>
<evidence type="ECO:0000256" key="10">
    <source>
        <dbReference type="ARBA" id="ARBA00023172"/>
    </source>
</evidence>
<feature type="domain" description="RecA family profile 1" evidence="16">
    <location>
        <begin position="81"/>
        <end position="261"/>
    </location>
</feature>
<comment type="function">
    <text evidence="14">Dirigent proteins impart stereoselectivity on the phenoxy radical-coupling reaction, yielding optically active lignans from two molecules of coniferyl alcohol in the biosynthesis of lignans, flavonolignans, and alkaloids and thus plays a central role in plant secondary metabolism.</text>
</comment>
<dbReference type="GO" id="GO:0140664">
    <property type="term" value="F:ATP-dependent DNA damage sensor activity"/>
    <property type="evidence" value="ECO:0007669"/>
    <property type="project" value="InterPro"/>
</dbReference>
<dbReference type="PANTHER" id="PTHR46215:SF5">
    <property type="entry name" value="DIRIGENT PROTEIN"/>
    <property type="match status" value="1"/>
</dbReference>
<dbReference type="PANTHER" id="PTHR46215">
    <property type="entry name" value="DIRIGENT PROTEIN 24-RELATED"/>
    <property type="match status" value="1"/>
</dbReference>
<evidence type="ECO:0000256" key="11">
    <source>
        <dbReference type="ARBA" id="ARBA00023204"/>
    </source>
</evidence>
<dbReference type="GO" id="GO:0005634">
    <property type="term" value="C:nucleus"/>
    <property type="evidence" value="ECO:0007669"/>
    <property type="project" value="UniProtKB-SubCell"/>
</dbReference>
<reference evidence="17" key="1">
    <citation type="submission" date="2022-04" db="EMBL/GenBank/DDBJ databases">
        <title>Carnegiea gigantea Genome sequencing and assembly v2.</title>
        <authorList>
            <person name="Copetti D."/>
            <person name="Sanderson M.J."/>
            <person name="Burquez A."/>
            <person name="Wojciechowski M.F."/>
        </authorList>
    </citation>
    <scope>NUCLEOTIDE SEQUENCE</scope>
    <source>
        <strain evidence="17">SGP5-SGP5p</strain>
        <tissue evidence="17">Aerial part</tissue>
    </source>
</reference>
<keyword evidence="14" id="KW-0052">Apoplast</keyword>
<evidence type="ECO:0000256" key="15">
    <source>
        <dbReference type="SAM" id="MobiDB-lite"/>
    </source>
</evidence>
<organism evidence="17 18">
    <name type="scientific">Carnegiea gigantea</name>
    <dbReference type="NCBI Taxonomy" id="171969"/>
    <lineage>
        <taxon>Eukaryota</taxon>
        <taxon>Viridiplantae</taxon>
        <taxon>Streptophyta</taxon>
        <taxon>Embryophyta</taxon>
        <taxon>Tracheophyta</taxon>
        <taxon>Spermatophyta</taxon>
        <taxon>Magnoliopsida</taxon>
        <taxon>eudicotyledons</taxon>
        <taxon>Gunneridae</taxon>
        <taxon>Pentapetalae</taxon>
        <taxon>Caryophyllales</taxon>
        <taxon>Cactineae</taxon>
        <taxon>Cactaceae</taxon>
        <taxon>Cactoideae</taxon>
        <taxon>Echinocereeae</taxon>
        <taxon>Carnegiea</taxon>
    </lineage>
</organism>
<keyword evidence="9" id="KW-0238">DNA-binding</keyword>
<name>A0A9Q1QFI1_9CARY</name>
<dbReference type="InterPro" id="IPR047323">
    <property type="entry name" value="Rad51D_C"/>
</dbReference>
<gene>
    <name evidence="17" type="ORF">Cgig2_003985</name>
</gene>
<evidence type="ECO:0000256" key="1">
    <source>
        <dbReference type="ARBA" id="ARBA00004123"/>
    </source>
</evidence>
<keyword evidence="10" id="KW-0233">DNA recombination</keyword>
<keyword evidence="8" id="KW-0067">ATP-binding</keyword>
<dbReference type="InterPro" id="IPR027417">
    <property type="entry name" value="P-loop_NTPase"/>
</dbReference>
<comment type="caution">
    <text evidence="17">The sequence shown here is derived from an EMBL/GenBank/DDBJ whole genome shotgun (WGS) entry which is preliminary data.</text>
</comment>
<sequence>MGQLKTLEGEYPLIDSDFQEFCASRGIFTVEDFLIHDLNALVLFAEMQPSSEKLKQGIDQLLAVIDCLHRPWSNGVALLADAQQNKQTLSLMNGSFLQEALREGFVTELVGPSSSGKTQVCLQAAASVAKGFAGGVVFFDTGNSFSAKRIAHLVDQASSSTSAQDNCEAFHNVMKNIWCSPVFDIFSLLDALQQLELRLKNQMQTGQPSLRLLIVDSFSSVIIPLLGGNGPYGHALMTSTGSLLKKIAHEYNVCVLVTNHMVSAEGGSSKPALGESWKSIPHVRLLLSRDRESNTCSVAVLKHPSKKTVINISFCSKHMAYSAKTQMFHLMLALLVTLATSARILDEEASASTATGPGAGAFGSATAPGGGAAGSVTGPGVGGPGAATTPGGGAATGAAGTGSGAAAADGPHPDLTFFMHDILGGSNPSARAITGIVTNAAVSGQVPFAKPNGAVLPTNNGISQNNGNNGLINNNNIPFITGLGGMNPNVMQQNNGNNFIGGNGFPVMNGAQLSAGTTLQQLMFGTMMAIDDELTEGHELGSGMVGKAQGFYIYSSVDGKSQTMAFTAMFQEGGFVDSLNFFGVHQTTVSESWLAVMGGTGKYVNAKGYALVKTLPPVDQQETDGLETVLEFSVFLTY</sequence>
<comment type="similarity">
    <text evidence="3 14">Belongs to the plant dirigent protein family.</text>
</comment>
<comment type="subcellular location">
    <subcellularLocation>
        <location evidence="1">Nucleus</location>
    </subcellularLocation>
    <subcellularLocation>
        <location evidence="14">Secreted</location>
        <location evidence="14">Extracellular space</location>
        <location evidence="14">Apoplast</location>
    </subcellularLocation>
</comment>
<accession>A0A9Q1QFI1</accession>
<dbReference type="PROSITE" id="PS50162">
    <property type="entry name" value="RECA_2"/>
    <property type="match status" value="1"/>
</dbReference>